<evidence type="ECO:0000256" key="5">
    <source>
        <dbReference type="ARBA" id="ARBA00022807"/>
    </source>
</evidence>
<dbReference type="SUPFAM" id="SSF54001">
    <property type="entry name" value="Cysteine proteinases"/>
    <property type="match status" value="1"/>
</dbReference>
<evidence type="ECO:0000259" key="8">
    <source>
        <dbReference type="PROSITE" id="PS50249"/>
    </source>
</evidence>
<gene>
    <name evidence="10" type="ORF">NCTC10698_02009</name>
</gene>
<keyword evidence="3" id="KW-0479">Metal-binding</keyword>
<keyword evidence="2" id="KW-0645">Protease</keyword>
<dbReference type="PANTHER" id="PTHR34858:SF1">
    <property type="entry name" value="CYSO-CYSTEINE PEPTIDASE"/>
    <property type="match status" value="1"/>
</dbReference>
<evidence type="ECO:0000256" key="3">
    <source>
        <dbReference type="ARBA" id="ARBA00022723"/>
    </source>
</evidence>
<evidence type="ECO:0000313" key="11">
    <source>
        <dbReference type="Proteomes" id="UP000255070"/>
    </source>
</evidence>
<keyword evidence="5" id="KW-0788">Thiol protease</keyword>
<dbReference type="PROSITE" id="PS51935">
    <property type="entry name" value="NLPC_P60"/>
    <property type="match status" value="1"/>
</dbReference>
<dbReference type="InterPro" id="IPR051929">
    <property type="entry name" value="VirAsm_ModProt"/>
</dbReference>
<keyword evidence="7" id="KW-0482">Metalloprotease</keyword>
<protein>
    <submittedName>
        <fullName evidence="10">NlpC/P60 family</fullName>
    </submittedName>
</protein>
<dbReference type="AlphaFoldDB" id="A0A8B4S118"/>
<dbReference type="Pfam" id="PF00877">
    <property type="entry name" value="NLPC_P60"/>
    <property type="match status" value="1"/>
</dbReference>
<name>A0A8B4S118_COMTE</name>
<sequence length="260" mass="29363">MLHKKTVDAIKAHALAEYPRECCGLLIAQGRKEIYRPCVNLAQGTEQFRMAPEDWADAEDAGRILAVVHSHPDAPAQPSEADRASCEATGLPWVIVSVREGQFEELHQFAPTGWQAPLLGRQFFHGVLDCYTLVRDWYRREAGIELMPYVSEDDWWNNGQDLYMDNYVKAGFERLPDGVPLKPGDMILMAVRSLVANHAGIYLGSRPLAEVPGLHPVPNAMLQHLYGRLSERVVYGGYWQECTRAVVRHKDLAHKELPHE</sequence>
<feature type="domain" description="MPN" evidence="8">
    <location>
        <begin position="1"/>
        <end position="115"/>
    </location>
</feature>
<organism evidence="10 11">
    <name type="scientific">Comamonas testosteroni</name>
    <name type="common">Pseudomonas testosteroni</name>
    <dbReference type="NCBI Taxonomy" id="285"/>
    <lineage>
        <taxon>Bacteria</taxon>
        <taxon>Pseudomonadati</taxon>
        <taxon>Pseudomonadota</taxon>
        <taxon>Betaproteobacteria</taxon>
        <taxon>Burkholderiales</taxon>
        <taxon>Comamonadaceae</taxon>
        <taxon>Comamonas</taxon>
    </lineage>
</organism>
<dbReference type="InterPro" id="IPR038765">
    <property type="entry name" value="Papain-like_cys_pep_sf"/>
</dbReference>
<dbReference type="Proteomes" id="UP000255070">
    <property type="component" value="Unassembled WGS sequence"/>
</dbReference>
<evidence type="ECO:0000256" key="4">
    <source>
        <dbReference type="ARBA" id="ARBA00022801"/>
    </source>
</evidence>
<evidence type="ECO:0000256" key="2">
    <source>
        <dbReference type="ARBA" id="ARBA00022670"/>
    </source>
</evidence>
<comment type="caution">
    <text evidence="10">The sequence shown here is derived from an EMBL/GenBank/DDBJ whole genome shotgun (WGS) entry which is preliminary data.</text>
</comment>
<dbReference type="GO" id="GO:0008235">
    <property type="term" value="F:metalloexopeptidase activity"/>
    <property type="evidence" value="ECO:0007669"/>
    <property type="project" value="TreeGrafter"/>
</dbReference>
<dbReference type="PROSITE" id="PS50249">
    <property type="entry name" value="MPN"/>
    <property type="match status" value="1"/>
</dbReference>
<accession>A0A8B4S118</accession>
<proteinExistence type="inferred from homology"/>
<evidence type="ECO:0000256" key="6">
    <source>
        <dbReference type="ARBA" id="ARBA00022833"/>
    </source>
</evidence>
<dbReference type="RefSeq" id="WP_003077418.1">
    <property type="nucleotide sequence ID" value="NZ_BBJZ01000010.1"/>
</dbReference>
<dbReference type="PANTHER" id="PTHR34858">
    <property type="entry name" value="CYSO-CYSTEINE PEPTIDASE"/>
    <property type="match status" value="1"/>
</dbReference>
<dbReference type="GO" id="GO:0008270">
    <property type="term" value="F:zinc ion binding"/>
    <property type="evidence" value="ECO:0007669"/>
    <property type="project" value="TreeGrafter"/>
</dbReference>
<dbReference type="Pfam" id="PF14464">
    <property type="entry name" value="Prok-JAB"/>
    <property type="match status" value="1"/>
</dbReference>
<reference evidence="10 11" key="1">
    <citation type="submission" date="2018-06" db="EMBL/GenBank/DDBJ databases">
        <authorList>
            <consortium name="Pathogen Informatics"/>
            <person name="Doyle S."/>
        </authorList>
    </citation>
    <scope>NUCLEOTIDE SEQUENCE [LARGE SCALE GENOMIC DNA]</scope>
    <source>
        <strain evidence="10 11">NCTC10698</strain>
    </source>
</reference>
<dbReference type="CDD" id="cd08073">
    <property type="entry name" value="MPN_NLPC_P60"/>
    <property type="match status" value="1"/>
</dbReference>
<dbReference type="SUPFAM" id="SSF102712">
    <property type="entry name" value="JAB1/MPN domain"/>
    <property type="match status" value="1"/>
</dbReference>
<dbReference type="InterPro" id="IPR000064">
    <property type="entry name" value="NLP_P60_dom"/>
</dbReference>
<evidence type="ECO:0000256" key="1">
    <source>
        <dbReference type="ARBA" id="ARBA00007074"/>
    </source>
</evidence>
<evidence type="ECO:0000256" key="7">
    <source>
        <dbReference type="ARBA" id="ARBA00023049"/>
    </source>
</evidence>
<dbReference type="SMART" id="SM00232">
    <property type="entry name" value="JAB_MPN"/>
    <property type="match status" value="1"/>
</dbReference>
<dbReference type="GO" id="GO:0008234">
    <property type="term" value="F:cysteine-type peptidase activity"/>
    <property type="evidence" value="ECO:0007669"/>
    <property type="project" value="UniProtKB-KW"/>
</dbReference>
<dbReference type="EMBL" id="UFXL01000001">
    <property type="protein sequence ID" value="SUY77119.1"/>
    <property type="molecule type" value="Genomic_DNA"/>
</dbReference>
<evidence type="ECO:0000259" key="9">
    <source>
        <dbReference type="PROSITE" id="PS51935"/>
    </source>
</evidence>
<dbReference type="InterPro" id="IPR037518">
    <property type="entry name" value="MPN"/>
</dbReference>
<dbReference type="Gene3D" id="3.90.1720.10">
    <property type="entry name" value="endopeptidase domain like (from Nostoc punctiforme)"/>
    <property type="match status" value="1"/>
</dbReference>
<keyword evidence="4" id="KW-0378">Hydrolase</keyword>
<dbReference type="InterPro" id="IPR000555">
    <property type="entry name" value="JAMM/MPN+_dom"/>
</dbReference>
<dbReference type="GO" id="GO:0006508">
    <property type="term" value="P:proteolysis"/>
    <property type="evidence" value="ECO:0007669"/>
    <property type="project" value="UniProtKB-KW"/>
</dbReference>
<evidence type="ECO:0000313" key="10">
    <source>
        <dbReference type="EMBL" id="SUY77119.1"/>
    </source>
</evidence>
<dbReference type="Gene3D" id="3.40.140.10">
    <property type="entry name" value="Cytidine Deaminase, domain 2"/>
    <property type="match status" value="1"/>
</dbReference>
<feature type="domain" description="NlpC/P60" evidence="9">
    <location>
        <begin position="96"/>
        <end position="250"/>
    </location>
</feature>
<dbReference type="GeneID" id="63999867"/>
<dbReference type="InterPro" id="IPR028090">
    <property type="entry name" value="JAB_dom_prok"/>
</dbReference>
<comment type="similarity">
    <text evidence="1">Belongs to the peptidase C40 family.</text>
</comment>
<keyword evidence="6" id="KW-0862">Zinc</keyword>
<keyword evidence="11" id="KW-1185">Reference proteome</keyword>